<accession>A0A915BUE1</accession>
<evidence type="ECO:0000256" key="1">
    <source>
        <dbReference type="SAM" id="SignalP"/>
    </source>
</evidence>
<dbReference type="AlphaFoldDB" id="A0A915BUE1"/>
<dbReference type="Proteomes" id="UP000887569">
    <property type="component" value="Unplaced"/>
</dbReference>
<organism evidence="2 3">
    <name type="scientific">Parascaris univalens</name>
    <name type="common">Nematode worm</name>
    <dbReference type="NCBI Taxonomy" id="6257"/>
    <lineage>
        <taxon>Eukaryota</taxon>
        <taxon>Metazoa</taxon>
        <taxon>Ecdysozoa</taxon>
        <taxon>Nematoda</taxon>
        <taxon>Chromadorea</taxon>
        <taxon>Rhabditida</taxon>
        <taxon>Spirurina</taxon>
        <taxon>Ascaridomorpha</taxon>
        <taxon>Ascaridoidea</taxon>
        <taxon>Ascarididae</taxon>
        <taxon>Parascaris</taxon>
    </lineage>
</organism>
<evidence type="ECO:0000313" key="2">
    <source>
        <dbReference type="Proteomes" id="UP000887569"/>
    </source>
</evidence>
<evidence type="ECO:0000313" key="3">
    <source>
        <dbReference type="WBParaSite" id="PgR060_g032_t01"/>
    </source>
</evidence>
<proteinExistence type="predicted"/>
<protein>
    <submittedName>
        <fullName evidence="3">Uncharacterized protein</fullName>
    </submittedName>
</protein>
<keyword evidence="2" id="KW-1185">Reference proteome</keyword>
<sequence>MRMIFVCLIIWLNCLYTAIDSAIWKREVKFGQFLFPHTATFPNDGWNSITNDNAAPLYDEILYLPEERKLTRDDISEHSMRNSNIIDYQNGFQSFPYLMQSGMLLNEKQFQQLKRSNFSIISYNKSNSKETIPIIAQQGGDLLTDYRSINNGNIEDIPLNEEEDFLDSKSV</sequence>
<feature type="signal peptide" evidence="1">
    <location>
        <begin position="1"/>
        <end position="21"/>
    </location>
</feature>
<reference evidence="3" key="1">
    <citation type="submission" date="2022-11" db="UniProtKB">
        <authorList>
            <consortium name="WormBaseParasite"/>
        </authorList>
    </citation>
    <scope>IDENTIFICATION</scope>
</reference>
<keyword evidence="1" id="KW-0732">Signal</keyword>
<dbReference type="WBParaSite" id="PgR060_g032_t01">
    <property type="protein sequence ID" value="PgR060_g032_t01"/>
    <property type="gene ID" value="PgR060_g032"/>
</dbReference>
<feature type="chain" id="PRO_5038123687" evidence="1">
    <location>
        <begin position="22"/>
        <end position="171"/>
    </location>
</feature>
<name>A0A915BUE1_PARUN</name>